<dbReference type="InterPro" id="IPR003781">
    <property type="entry name" value="CoA-bd"/>
</dbReference>
<dbReference type="Gene3D" id="3.40.50.261">
    <property type="entry name" value="Succinyl-CoA synthetase domains"/>
    <property type="match status" value="2"/>
</dbReference>
<dbReference type="GO" id="GO:0005524">
    <property type="term" value="F:ATP binding"/>
    <property type="evidence" value="ECO:0007669"/>
    <property type="project" value="UniProtKB-KW"/>
</dbReference>
<dbReference type="GO" id="GO:0016874">
    <property type="term" value="F:ligase activity"/>
    <property type="evidence" value="ECO:0007669"/>
    <property type="project" value="UniProtKB-KW"/>
</dbReference>
<dbReference type="InterPro" id="IPR032875">
    <property type="entry name" value="Succ_CoA_lig_flav_dom"/>
</dbReference>
<dbReference type="Pfam" id="PF13380">
    <property type="entry name" value="CoA_binding_2"/>
    <property type="match status" value="1"/>
</dbReference>
<protein>
    <recommendedName>
        <fullName evidence="4">CoA-binding domain-containing protein</fullName>
    </recommendedName>
</protein>
<dbReference type="Pfam" id="PF13607">
    <property type="entry name" value="Succ_CoA_lig"/>
    <property type="match status" value="1"/>
</dbReference>
<dbReference type="OrthoDB" id="9807426at2"/>
<sequence length="466" mass="49699">MAGGKQDILHSIFYPRSVAVIGVTESPDRVGYCLLESLIHAGFQGRIYPVHPRLKTLQGLPVYRSLEEVPGPVDLAVIGVNQVATVDAVEQCGKMGVKGVVCVAGGYREMGDEGLALEDRLIATARKYNIEIVGPNTLGLINTDAGLNTTFYPLRLPRGRVSFVCQSGGVGLTIIHKAVDEGLGINKWVGVGNRSTLEMSDYLHYLAADDGTAVIGVFVEGTDNARRLVQVAGEVARQKPVVFYKVGRSGAVDFAAQTHTGSMAGSYAMYRQILGQFGLPVVDSALEMVAACKALALALAPRPRGNRVGVVTHTAGPSIVLLDEVSLRGGVFPGFQPETLEEIKAVLGENPAVVVKNPLDAAGQAMQAHPFGRLVDAVIADPGVDLLVAIYCPHLHWRCPTAELLAARQKSNKPLLALYIASQEAVKEERELLQSRGIPVYTTPEEAAWGVAALLHYASRQGGEVQ</sequence>
<keyword evidence="3" id="KW-0067">ATP-binding</keyword>
<dbReference type="SMART" id="SM00881">
    <property type="entry name" value="CoA_binding"/>
    <property type="match status" value="1"/>
</dbReference>
<evidence type="ECO:0000256" key="1">
    <source>
        <dbReference type="ARBA" id="ARBA00022598"/>
    </source>
</evidence>
<dbReference type="PANTHER" id="PTHR43334">
    <property type="entry name" value="ACETATE--COA LIGASE [ADP-FORMING]"/>
    <property type="match status" value="1"/>
</dbReference>
<dbReference type="SUPFAM" id="SSF51735">
    <property type="entry name" value="NAD(P)-binding Rossmann-fold domains"/>
    <property type="match status" value="1"/>
</dbReference>
<dbReference type="Gene3D" id="3.40.50.720">
    <property type="entry name" value="NAD(P)-binding Rossmann-like Domain"/>
    <property type="match status" value="1"/>
</dbReference>
<gene>
    <name evidence="5" type="ORF">GFC01_09695</name>
</gene>
<dbReference type="InterPro" id="IPR036291">
    <property type="entry name" value="NAD(P)-bd_dom_sf"/>
</dbReference>
<keyword evidence="6" id="KW-1185">Reference proteome</keyword>
<comment type="caution">
    <text evidence="5">The sequence shown here is derived from an EMBL/GenBank/DDBJ whole genome shotgun (WGS) entry which is preliminary data.</text>
</comment>
<evidence type="ECO:0000313" key="6">
    <source>
        <dbReference type="Proteomes" id="UP000441717"/>
    </source>
</evidence>
<dbReference type="Proteomes" id="UP000441717">
    <property type="component" value="Unassembled WGS sequence"/>
</dbReference>
<dbReference type="AlphaFoldDB" id="A0A6N7ISN8"/>
<dbReference type="InterPro" id="IPR051538">
    <property type="entry name" value="Acyl-CoA_Synth/Transferase"/>
</dbReference>
<keyword evidence="1" id="KW-0436">Ligase</keyword>
<dbReference type="PANTHER" id="PTHR43334:SF1">
    <property type="entry name" value="3-HYDROXYPROPIONATE--COA LIGASE [ADP-FORMING]"/>
    <property type="match status" value="1"/>
</dbReference>
<organism evidence="5 6">
    <name type="scientific">Desulfofundulus thermobenzoicus</name>
    <dbReference type="NCBI Taxonomy" id="29376"/>
    <lineage>
        <taxon>Bacteria</taxon>
        <taxon>Bacillati</taxon>
        <taxon>Bacillota</taxon>
        <taxon>Clostridia</taxon>
        <taxon>Eubacteriales</taxon>
        <taxon>Peptococcaceae</taxon>
        <taxon>Desulfofundulus</taxon>
    </lineage>
</organism>
<dbReference type="SUPFAM" id="SSF52210">
    <property type="entry name" value="Succinyl-CoA synthetase domains"/>
    <property type="match status" value="2"/>
</dbReference>
<proteinExistence type="predicted"/>
<name>A0A6N7ISN8_9FIRM</name>
<feature type="domain" description="CoA-binding" evidence="4">
    <location>
        <begin position="12"/>
        <end position="107"/>
    </location>
</feature>
<evidence type="ECO:0000256" key="3">
    <source>
        <dbReference type="ARBA" id="ARBA00022840"/>
    </source>
</evidence>
<evidence type="ECO:0000259" key="4">
    <source>
        <dbReference type="SMART" id="SM00881"/>
    </source>
</evidence>
<accession>A0A6N7ISN8</accession>
<dbReference type="InterPro" id="IPR016102">
    <property type="entry name" value="Succinyl-CoA_synth-like"/>
</dbReference>
<reference evidence="5 6" key="1">
    <citation type="submission" date="2019-10" db="EMBL/GenBank/DDBJ databases">
        <title>Comparative genomics of sulfur disproportionating microorganisms.</title>
        <authorList>
            <person name="Ward L.M."/>
            <person name="Bertran E."/>
            <person name="Johnston D."/>
        </authorList>
    </citation>
    <scope>NUCLEOTIDE SEQUENCE [LARGE SCALE GENOMIC DNA]</scope>
    <source>
        <strain evidence="5 6">DSM 14055</strain>
    </source>
</reference>
<evidence type="ECO:0000256" key="2">
    <source>
        <dbReference type="ARBA" id="ARBA00022741"/>
    </source>
</evidence>
<dbReference type="RefSeq" id="WP_152946733.1">
    <property type="nucleotide sequence ID" value="NZ_WHYR01000023.1"/>
</dbReference>
<keyword evidence="2" id="KW-0547">Nucleotide-binding</keyword>
<dbReference type="EMBL" id="WHYR01000023">
    <property type="protein sequence ID" value="MQL52529.1"/>
    <property type="molecule type" value="Genomic_DNA"/>
</dbReference>
<evidence type="ECO:0000313" key="5">
    <source>
        <dbReference type="EMBL" id="MQL52529.1"/>
    </source>
</evidence>